<evidence type="ECO:0000313" key="2">
    <source>
        <dbReference type="Proteomes" id="UP001430848"/>
    </source>
</evidence>
<gene>
    <name evidence="1" type="ORF">SLS63_006426</name>
</gene>
<sequence>MGRGHGLGCSYRRYKGTAIRALAKAGGRDDSSVALNARAVKTDASKCVWGECGASCPPGLVPVESSGSNASPLGIESGCNKGKRKLCCPAKNPPSCKWKGSPKFCGMVAKNRCSGKEIEVAASTDGCWTGHKSLCCRKTDSTSNLDSCEWLGAAPFCWTAAGIGTVIGLGTTPLTGAFSFTSYRCPKKDKPKELTKSKQGEGGQQSCSYIGGFKSYCCSDPAPWKGCKWRAGGTTWVQWEKILACPLVNLFVDFSTDCKTGCEDGEVTVATDGFGCRSGTYSYFCCDDPNTPTQPAVPEISLCPGPAYVSGLSKTPEAGSTAKKIFEEGNVFDAKCPSLPGGKRRRLTHYPRIRREANNSIGLNHSCTIEPHVAHLGFLSERALFGRDFDIEKRGLRGPAMALCNPKDPNSDWVTEHVFEKQELRNNIEYMLKGTLPDGTKLKAGAVAFQGVFDDNGLFQNNWASPPSLAVARNWVGNIQDIFFGILGRTSDAGVNNQYIANLQVCDADFNRYKEYIVAGSEWMSNAEWTQYDALDRIGILTDVIDSFGYRSEGPVVTSYSTSNAGFTVLWGDFAKHAAANGVNYDFVGASKEIVAANLKYQVKTATTLFLKYLNGEISYWASAAAKKEHSPAIVAVEAAKLADFKRDIATLLALPISKMTV</sequence>
<name>A0ABR1P873_DIAER</name>
<dbReference type="Proteomes" id="UP001430848">
    <property type="component" value="Unassembled WGS sequence"/>
</dbReference>
<organism evidence="1 2">
    <name type="scientific">Diaporthe eres</name>
    <name type="common">Phomopsis oblonga</name>
    <dbReference type="NCBI Taxonomy" id="83184"/>
    <lineage>
        <taxon>Eukaryota</taxon>
        <taxon>Fungi</taxon>
        <taxon>Dikarya</taxon>
        <taxon>Ascomycota</taxon>
        <taxon>Pezizomycotina</taxon>
        <taxon>Sordariomycetes</taxon>
        <taxon>Sordariomycetidae</taxon>
        <taxon>Diaporthales</taxon>
        <taxon>Diaporthaceae</taxon>
        <taxon>Diaporthe</taxon>
        <taxon>Diaporthe eres species complex</taxon>
    </lineage>
</organism>
<evidence type="ECO:0008006" key="3">
    <source>
        <dbReference type="Google" id="ProtNLM"/>
    </source>
</evidence>
<comment type="caution">
    <text evidence="1">The sequence shown here is derived from an EMBL/GenBank/DDBJ whole genome shotgun (WGS) entry which is preliminary data.</text>
</comment>
<keyword evidence="2" id="KW-1185">Reference proteome</keyword>
<evidence type="ECO:0000313" key="1">
    <source>
        <dbReference type="EMBL" id="KAK7728818.1"/>
    </source>
</evidence>
<accession>A0ABR1P873</accession>
<protein>
    <recommendedName>
        <fullName evidence="3">Chitinase</fullName>
    </recommendedName>
</protein>
<dbReference type="EMBL" id="JAKNSF020000031">
    <property type="protein sequence ID" value="KAK7728818.1"/>
    <property type="molecule type" value="Genomic_DNA"/>
</dbReference>
<proteinExistence type="predicted"/>
<reference evidence="1 2" key="1">
    <citation type="submission" date="2024-02" db="EMBL/GenBank/DDBJ databases">
        <title>De novo assembly and annotation of 12 fungi associated with fruit tree decline syndrome in Ontario, Canada.</title>
        <authorList>
            <person name="Sulman M."/>
            <person name="Ellouze W."/>
            <person name="Ilyukhin E."/>
        </authorList>
    </citation>
    <scope>NUCLEOTIDE SEQUENCE [LARGE SCALE GENOMIC DNA]</scope>
    <source>
        <strain evidence="1 2">M169</strain>
    </source>
</reference>